<protein>
    <submittedName>
        <fullName evidence="2">Uncharacterized protein</fullName>
    </submittedName>
</protein>
<dbReference type="EMBL" id="CAMXCT010001317">
    <property type="protein sequence ID" value="CAI3988949.1"/>
    <property type="molecule type" value="Genomic_DNA"/>
</dbReference>
<feature type="compositionally biased region" description="Basic and acidic residues" evidence="1">
    <location>
        <begin position="1"/>
        <end position="17"/>
    </location>
</feature>
<name>A0A9P1CC45_9DINO</name>
<gene>
    <name evidence="2" type="ORF">C1SCF055_LOCUS16060</name>
</gene>
<evidence type="ECO:0000313" key="2">
    <source>
        <dbReference type="EMBL" id="CAI3988949.1"/>
    </source>
</evidence>
<evidence type="ECO:0000313" key="4">
    <source>
        <dbReference type="Proteomes" id="UP001152797"/>
    </source>
</evidence>
<evidence type="ECO:0000313" key="3">
    <source>
        <dbReference type="EMBL" id="CAL1142324.1"/>
    </source>
</evidence>
<dbReference type="EMBL" id="CAMXCT020001317">
    <property type="protein sequence ID" value="CAL1142324.1"/>
    <property type="molecule type" value="Genomic_DNA"/>
</dbReference>
<dbReference type="OrthoDB" id="443683at2759"/>
<proteinExistence type="predicted"/>
<dbReference type="AlphaFoldDB" id="A0A9P1CC45"/>
<accession>A0A9P1CC45</accession>
<sequence length="248" mass="27806">MAKRKGDAEPEKPEGKAQRVNTWTDFSSSDPLYALKGEVATASLVDDAGAVDDVKMAQYLEVLVVQKAAQKPKDWLEFWQALELPVQGPQQAAVLGSIIHFCLDHAPVGGLGPILAELIKGHRVKTKVVEDALEATMVGREDSEGVLREMLIRIFPKGPQSEWGWSRTGWSWQEWWKIVQKTMSVLHPTSGFVELGLLLERLEAEAQLPLVEQPTWTQPRLKKARELLCELGGLEDWELDSCFNARLR</sequence>
<feature type="region of interest" description="Disordered" evidence="1">
    <location>
        <begin position="1"/>
        <end position="21"/>
    </location>
</feature>
<reference evidence="2" key="1">
    <citation type="submission" date="2022-10" db="EMBL/GenBank/DDBJ databases">
        <authorList>
            <person name="Chen Y."/>
            <person name="Dougan E. K."/>
            <person name="Chan C."/>
            <person name="Rhodes N."/>
            <person name="Thang M."/>
        </authorList>
    </citation>
    <scope>NUCLEOTIDE SEQUENCE</scope>
</reference>
<dbReference type="EMBL" id="CAMXCT030001317">
    <property type="protein sequence ID" value="CAL4776261.1"/>
    <property type="molecule type" value="Genomic_DNA"/>
</dbReference>
<comment type="caution">
    <text evidence="2">The sequence shown here is derived from an EMBL/GenBank/DDBJ whole genome shotgun (WGS) entry which is preliminary data.</text>
</comment>
<organism evidence="2">
    <name type="scientific">Cladocopium goreaui</name>
    <dbReference type="NCBI Taxonomy" id="2562237"/>
    <lineage>
        <taxon>Eukaryota</taxon>
        <taxon>Sar</taxon>
        <taxon>Alveolata</taxon>
        <taxon>Dinophyceae</taxon>
        <taxon>Suessiales</taxon>
        <taxon>Symbiodiniaceae</taxon>
        <taxon>Cladocopium</taxon>
    </lineage>
</organism>
<evidence type="ECO:0000256" key="1">
    <source>
        <dbReference type="SAM" id="MobiDB-lite"/>
    </source>
</evidence>
<dbReference type="Proteomes" id="UP001152797">
    <property type="component" value="Unassembled WGS sequence"/>
</dbReference>
<reference evidence="3" key="2">
    <citation type="submission" date="2024-04" db="EMBL/GenBank/DDBJ databases">
        <authorList>
            <person name="Chen Y."/>
            <person name="Shah S."/>
            <person name="Dougan E. K."/>
            <person name="Thang M."/>
            <person name="Chan C."/>
        </authorList>
    </citation>
    <scope>NUCLEOTIDE SEQUENCE [LARGE SCALE GENOMIC DNA]</scope>
</reference>
<keyword evidence="4" id="KW-1185">Reference proteome</keyword>